<gene>
    <name evidence="1" type="ORF">CR513_32120</name>
</gene>
<sequence>MEGPYPIPVLCCFLIQLPTSFNINHHTLLKQKKNGREADTFQRLGTGISRMTCQSLATSSVPRSLVCSVTLLLPPKLLITVIITNLVPSVIIINRFP</sequence>
<proteinExistence type="predicted"/>
<name>A0A371G7K1_MUCPR</name>
<evidence type="ECO:0000313" key="1">
    <source>
        <dbReference type="EMBL" id="RDX86539.1"/>
    </source>
</evidence>
<accession>A0A371G7K1</accession>
<reference evidence="1" key="1">
    <citation type="submission" date="2018-05" db="EMBL/GenBank/DDBJ databases">
        <title>Draft genome of Mucuna pruriens seed.</title>
        <authorList>
            <person name="Nnadi N.E."/>
            <person name="Vos R."/>
            <person name="Hasami M.H."/>
            <person name="Devisetty U.K."/>
            <person name="Aguiy J.C."/>
        </authorList>
    </citation>
    <scope>NUCLEOTIDE SEQUENCE [LARGE SCALE GENOMIC DNA]</scope>
    <source>
        <strain evidence="1">JCA_2017</strain>
    </source>
</reference>
<organism evidence="1 2">
    <name type="scientific">Mucuna pruriens</name>
    <name type="common">Velvet bean</name>
    <name type="synonym">Dolichos pruriens</name>
    <dbReference type="NCBI Taxonomy" id="157652"/>
    <lineage>
        <taxon>Eukaryota</taxon>
        <taxon>Viridiplantae</taxon>
        <taxon>Streptophyta</taxon>
        <taxon>Embryophyta</taxon>
        <taxon>Tracheophyta</taxon>
        <taxon>Spermatophyta</taxon>
        <taxon>Magnoliopsida</taxon>
        <taxon>eudicotyledons</taxon>
        <taxon>Gunneridae</taxon>
        <taxon>Pentapetalae</taxon>
        <taxon>rosids</taxon>
        <taxon>fabids</taxon>
        <taxon>Fabales</taxon>
        <taxon>Fabaceae</taxon>
        <taxon>Papilionoideae</taxon>
        <taxon>50 kb inversion clade</taxon>
        <taxon>NPAAA clade</taxon>
        <taxon>indigoferoid/millettioid clade</taxon>
        <taxon>Phaseoleae</taxon>
        <taxon>Mucuna</taxon>
    </lineage>
</organism>
<dbReference type="Proteomes" id="UP000257109">
    <property type="component" value="Unassembled WGS sequence"/>
</dbReference>
<dbReference type="AlphaFoldDB" id="A0A371G7K1"/>
<protein>
    <submittedName>
        <fullName evidence="1">Uncharacterized protein</fullName>
    </submittedName>
</protein>
<evidence type="ECO:0000313" key="2">
    <source>
        <dbReference type="Proteomes" id="UP000257109"/>
    </source>
</evidence>
<keyword evidence="2" id="KW-1185">Reference proteome</keyword>
<comment type="caution">
    <text evidence="1">The sequence shown here is derived from an EMBL/GenBank/DDBJ whole genome shotgun (WGS) entry which is preliminary data.</text>
</comment>
<dbReference type="EMBL" id="QJKJ01006493">
    <property type="protein sequence ID" value="RDX86539.1"/>
    <property type="molecule type" value="Genomic_DNA"/>
</dbReference>